<feature type="chain" id="PRO_5031274780" evidence="5">
    <location>
        <begin position="25"/>
        <end position="241"/>
    </location>
</feature>
<gene>
    <name evidence="7" type="ORF">HW554_12735</name>
</gene>
<organism evidence="7 8">
    <name type="scientific">Hymenobacter lapidiphilus</name>
    <dbReference type="NCBI Taxonomy" id="2608003"/>
    <lineage>
        <taxon>Bacteria</taxon>
        <taxon>Pseudomonadati</taxon>
        <taxon>Bacteroidota</taxon>
        <taxon>Cytophagia</taxon>
        <taxon>Cytophagales</taxon>
        <taxon>Hymenobacteraceae</taxon>
        <taxon>Hymenobacter</taxon>
    </lineage>
</organism>
<keyword evidence="4" id="KW-0676">Redox-active center</keyword>
<keyword evidence="5" id="KW-0732">Signal</keyword>
<dbReference type="Pfam" id="PF00578">
    <property type="entry name" value="AhpC-TSA"/>
    <property type="match status" value="1"/>
</dbReference>
<comment type="caution">
    <text evidence="7">The sequence shown here is derived from an EMBL/GenBank/DDBJ whole genome shotgun (WGS) entry which is preliminary data.</text>
</comment>
<dbReference type="InterPro" id="IPR000866">
    <property type="entry name" value="AhpC/TSA"/>
</dbReference>
<dbReference type="GO" id="GO:0030313">
    <property type="term" value="C:cell envelope"/>
    <property type="evidence" value="ECO:0007669"/>
    <property type="project" value="UniProtKB-SubCell"/>
</dbReference>
<evidence type="ECO:0000256" key="1">
    <source>
        <dbReference type="ARBA" id="ARBA00004196"/>
    </source>
</evidence>
<protein>
    <submittedName>
        <fullName evidence="7">TlpA family protein disulfide reductase</fullName>
    </submittedName>
</protein>
<dbReference type="Gene3D" id="3.40.30.10">
    <property type="entry name" value="Glutaredoxin"/>
    <property type="match status" value="1"/>
</dbReference>
<feature type="domain" description="Thioredoxin" evidence="6">
    <location>
        <begin position="96"/>
        <end position="238"/>
    </location>
</feature>
<dbReference type="PANTHER" id="PTHR42852">
    <property type="entry name" value="THIOL:DISULFIDE INTERCHANGE PROTEIN DSBE"/>
    <property type="match status" value="1"/>
</dbReference>
<dbReference type="RefSeq" id="WP_176908970.1">
    <property type="nucleotide sequence ID" value="NZ_JABKAU010000023.1"/>
</dbReference>
<dbReference type="InterPro" id="IPR036249">
    <property type="entry name" value="Thioredoxin-like_sf"/>
</dbReference>
<dbReference type="GO" id="GO:0016491">
    <property type="term" value="F:oxidoreductase activity"/>
    <property type="evidence" value="ECO:0007669"/>
    <property type="project" value="InterPro"/>
</dbReference>
<reference evidence="7 8" key="1">
    <citation type="submission" date="2020-05" db="EMBL/GenBank/DDBJ databases">
        <title>Hymenobacter terrestris sp. nov. and Hymenobacter lapidiphilus sp. nov., isolated from regoliths in Antarctica.</title>
        <authorList>
            <person name="Sedlacek I."/>
            <person name="Pantucek R."/>
            <person name="Zeman M."/>
            <person name="Holochova P."/>
            <person name="Kralova S."/>
            <person name="Stankova E."/>
            <person name="Sedo O."/>
            <person name="Micenkova L."/>
            <person name="Svec P."/>
            <person name="Gupta V."/>
            <person name="Sood U."/>
            <person name="Korpole U.S."/>
            <person name="Lal R."/>
        </authorList>
    </citation>
    <scope>NUCLEOTIDE SEQUENCE [LARGE SCALE GENOMIC DNA]</scope>
    <source>
        <strain evidence="7 8">P5342</strain>
    </source>
</reference>
<comment type="subcellular location">
    <subcellularLocation>
        <location evidence="1">Cell envelope</location>
    </subcellularLocation>
</comment>
<evidence type="ECO:0000259" key="6">
    <source>
        <dbReference type="PROSITE" id="PS51352"/>
    </source>
</evidence>
<dbReference type="InterPro" id="IPR017937">
    <property type="entry name" value="Thioredoxin_CS"/>
</dbReference>
<dbReference type="PROSITE" id="PS51352">
    <property type="entry name" value="THIOREDOXIN_2"/>
    <property type="match status" value="1"/>
</dbReference>
<evidence type="ECO:0000256" key="2">
    <source>
        <dbReference type="ARBA" id="ARBA00022748"/>
    </source>
</evidence>
<evidence type="ECO:0000256" key="3">
    <source>
        <dbReference type="ARBA" id="ARBA00023157"/>
    </source>
</evidence>
<dbReference type="GO" id="GO:0017004">
    <property type="term" value="P:cytochrome complex assembly"/>
    <property type="evidence" value="ECO:0007669"/>
    <property type="project" value="UniProtKB-KW"/>
</dbReference>
<keyword evidence="3" id="KW-1015">Disulfide bond</keyword>
<keyword evidence="2" id="KW-0201">Cytochrome c-type biogenesis</keyword>
<dbReference type="GO" id="GO:0016209">
    <property type="term" value="F:antioxidant activity"/>
    <property type="evidence" value="ECO:0007669"/>
    <property type="project" value="InterPro"/>
</dbReference>
<accession>A0A7Y7U6S2</accession>
<evidence type="ECO:0000256" key="4">
    <source>
        <dbReference type="ARBA" id="ARBA00023284"/>
    </source>
</evidence>
<dbReference type="Proteomes" id="UP000565521">
    <property type="component" value="Unassembled WGS sequence"/>
</dbReference>
<dbReference type="InterPro" id="IPR013766">
    <property type="entry name" value="Thioredoxin_domain"/>
</dbReference>
<dbReference type="PROSITE" id="PS00194">
    <property type="entry name" value="THIOREDOXIN_1"/>
    <property type="match status" value="1"/>
</dbReference>
<evidence type="ECO:0000313" key="7">
    <source>
        <dbReference type="EMBL" id="NVO32084.1"/>
    </source>
</evidence>
<dbReference type="EMBL" id="JABKAU010000023">
    <property type="protein sequence ID" value="NVO32084.1"/>
    <property type="molecule type" value="Genomic_DNA"/>
</dbReference>
<dbReference type="InterPro" id="IPR050553">
    <property type="entry name" value="Thioredoxin_ResA/DsbE_sf"/>
</dbReference>
<dbReference type="PANTHER" id="PTHR42852:SF6">
    <property type="entry name" value="THIOL:DISULFIDE INTERCHANGE PROTEIN DSBE"/>
    <property type="match status" value="1"/>
</dbReference>
<dbReference type="AlphaFoldDB" id="A0A7Y7U6S2"/>
<evidence type="ECO:0000256" key="5">
    <source>
        <dbReference type="SAM" id="SignalP"/>
    </source>
</evidence>
<proteinExistence type="predicted"/>
<sequence>MSFPPLLGTTCGLALFLLASLSQAQIVRYKSSGPRLWTAQQVDSLVQAQNEKGKAVGFTFAKKIKSTLARHDTLIHEIILQGATAGVWENRKRYASFIGRPLPAFVLFDTAGRPLESNSLRGQAMVLNLWFTTCAPCVAEMPALNRIQADPANAAVVFLALTYESGEKVRAFLQKRSFTFRHLVGAQAYCNQFTTSYPLSIFVDREGVIRDIVEGMPPLPGGTGAKAVDDRDFNAALTLIK</sequence>
<dbReference type="CDD" id="cd02966">
    <property type="entry name" value="TlpA_like_family"/>
    <property type="match status" value="1"/>
</dbReference>
<keyword evidence="8" id="KW-1185">Reference proteome</keyword>
<dbReference type="SUPFAM" id="SSF52833">
    <property type="entry name" value="Thioredoxin-like"/>
    <property type="match status" value="1"/>
</dbReference>
<feature type="signal peptide" evidence="5">
    <location>
        <begin position="1"/>
        <end position="24"/>
    </location>
</feature>
<name>A0A7Y7U6S2_9BACT</name>
<evidence type="ECO:0000313" key="8">
    <source>
        <dbReference type="Proteomes" id="UP000565521"/>
    </source>
</evidence>